<organism evidence="6 7">
    <name type="scientific">Lymnaea stagnalis</name>
    <name type="common">Great pond snail</name>
    <name type="synonym">Helix stagnalis</name>
    <dbReference type="NCBI Taxonomy" id="6523"/>
    <lineage>
        <taxon>Eukaryota</taxon>
        <taxon>Metazoa</taxon>
        <taxon>Spiralia</taxon>
        <taxon>Lophotrochozoa</taxon>
        <taxon>Mollusca</taxon>
        <taxon>Gastropoda</taxon>
        <taxon>Heterobranchia</taxon>
        <taxon>Euthyneura</taxon>
        <taxon>Panpulmonata</taxon>
        <taxon>Hygrophila</taxon>
        <taxon>Lymnaeoidea</taxon>
        <taxon>Lymnaeidae</taxon>
        <taxon>Lymnaea</taxon>
    </lineage>
</organism>
<dbReference type="AlphaFoldDB" id="A0AAV2HEL8"/>
<protein>
    <recommendedName>
        <fullName evidence="8">WD repeat protein mio zinc-ribbon like domain-containing protein</fullName>
    </recommendedName>
</protein>
<dbReference type="InterPro" id="IPR037593">
    <property type="entry name" value="MIOS/Sea4"/>
</dbReference>
<evidence type="ECO:0000259" key="5">
    <source>
        <dbReference type="Pfam" id="PF21719"/>
    </source>
</evidence>
<dbReference type="InterPro" id="IPR031488">
    <property type="entry name" value="Zn_ribbon_mio"/>
</dbReference>
<dbReference type="EMBL" id="CAXITT010000096">
    <property type="protein sequence ID" value="CAL1531728.1"/>
    <property type="molecule type" value="Genomic_DNA"/>
</dbReference>
<dbReference type="GO" id="GO:0034198">
    <property type="term" value="P:cellular response to amino acid starvation"/>
    <property type="evidence" value="ECO:0007669"/>
    <property type="project" value="TreeGrafter"/>
</dbReference>
<dbReference type="PANTHER" id="PTHR16453">
    <property type="entry name" value="WD40 DOMAIN-CONTAINING PROTEIN MIO FAMILY MEMBER"/>
    <property type="match status" value="1"/>
</dbReference>
<dbReference type="SUPFAM" id="SSF50978">
    <property type="entry name" value="WD40 repeat-like"/>
    <property type="match status" value="1"/>
</dbReference>
<sequence>MSGIKVDVQWSPVEDDIFITNGTTINLYQTKERNGTLEIPCVPVSESKTSQEKSRITLVATNSELQYMKCVAWYPHKEQKNIFAIAQANGRISIIGFGYNHTDDLVGKEFNVRYNRTCNYLAWNPAERNLLAQGLERSRNEPCVLIWDVNSNNTEVGERSRHSFTEGPITKPAVELGAGESSSSFCWFRDSKIFAVGMANKHLRVYDLRDTNKAHLDVQHRCVAGVCIDPNDVYRLASYMENQVAIWDTRSFDRPINIITESKNVVKLSWCPTKIGVLSVLTKDSPHVKLHDIRHSLYGSDEIEQASVERNIQPFNKSLLSSFCWHPRHDNRLIAVMPNGTLRDMTVYERIPMEWSTSFEITMPFTKDLITNFEETGQANDISMLMRKRLSLNYGLQAQDIAANVMAIKDEPHLQGLWRWICNIRALIASQAASSSKYRLPLASGIISLLHLDREDDILNSEPVAVSWKASEGAKYSNRTHYRSNERIMALQLCGWVTDHPKDNFDGFIDSLVKGGNPERASAIALFHLHIKKALEILSNCAMSSEQGEFFWQPAGKPNLQAVAMALSGFTEEKNALWRRTCGTLRYQLVNPYLRAIFAFLACDEDNYDDVLNEEDMSVEDRTAFALNYLPDSKLKSYLCKLSDELTKAGDLDGVLLTGETSLLNSKGIELLGNYVDLTSDVQTAAIAAVFSMSTMLLKDTRIIEWIEVYRDLLDRWRYWHQRARFDIVRQSFIQERVPPQVHISCNFCGKPVTTGVPSSMMGRISVKIHNVFARGPQNRPKITCCPSCRKALPRCAICLTHMGTPSGTGLESGSGAKLTPFQEWFTWCQTCRHGGHAAHLIQWFSEHSECPVTGCTCKCVVQDSVSHPMFQGLGKKDETVSSKLGQQ</sequence>
<gene>
    <name evidence="6" type="ORF">GSLYS_00005823001</name>
</gene>
<dbReference type="InterPro" id="IPR015943">
    <property type="entry name" value="WD40/YVTN_repeat-like_dom_sf"/>
</dbReference>
<comment type="caution">
    <text evidence="6">The sequence shown here is derived from an EMBL/GenBank/DDBJ whole genome shotgun (WGS) entry which is preliminary data.</text>
</comment>
<dbReference type="Pfam" id="PF17034">
    <property type="entry name" value="zinc_ribbon_16"/>
    <property type="match status" value="1"/>
</dbReference>
<reference evidence="6 7" key="1">
    <citation type="submission" date="2024-04" db="EMBL/GenBank/DDBJ databases">
        <authorList>
            <consortium name="Genoscope - CEA"/>
            <person name="William W."/>
        </authorList>
    </citation>
    <scope>NUCLEOTIDE SEQUENCE [LARGE SCALE GENOMIC DNA]</scope>
</reference>
<dbReference type="Pfam" id="PF21720">
    <property type="entry name" value="MIOS_WD40"/>
    <property type="match status" value="1"/>
</dbReference>
<dbReference type="InterPro" id="IPR036322">
    <property type="entry name" value="WD40_repeat_dom_sf"/>
</dbReference>
<keyword evidence="3" id="KW-0677">Repeat</keyword>
<name>A0AAV2HEL8_LYMST</name>
<dbReference type="InterPro" id="IPR049092">
    <property type="entry name" value="MIOS_a-sol"/>
</dbReference>
<proteinExistence type="inferred from homology"/>
<dbReference type="GO" id="GO:0005737">
    <property type="term" value="C:cytoplasm"/>
    <property type="evidence" value="ECO:0007669"/>
    <property type="project" value="TreeGrafter"/>
</dbReference>
<keyword evidence="7" id="KW-1185">Reference proteome</keyword>
<accession>A0AAV2HEL8</accession>
<evidence type="ECO:0000313" key="6">
    <source>
        <dbReference type="EMBL" id="CAL1531728.1"/>
    </source>
</evidence>
<evidence type="ECO:0000256" key="3">
    <source>
        <dbReference type="ARBA" id="ARBA00022737"/>
    </source>
</evidence>
<keyword evidence="2" id="KW-0853">WD repeat</keyword>
<evidence type="ECO:0000313" key="7">
    <source>
        <dbReference type="Proteomes" id="UP001497497"/>
    </source>
</evidence>
<dbReference type="PANTHER" id="PTHR16453:SF9">
    <property type="entry name" value="GATOR COMPLEX PROTEIN MIOS"/>
    <property type="match status" value="1"/>
</dbReference>
<dbReference type="CDD" id="cd16691">
    <property type="entry name" value="mRING-H2-C3H3C2_Mio"/>
    <property type="match status" value="1"/>
</dbReference>
<feature type="domain" description="GATOR2 complex protein MIO zinc-ribbon like" evidence="4">
    <location>
        <begin position="746"/>
        <end position="861"/>
    </location>
</feature>
<dbReference type="GO" id="GO:1904263">
    <property type="term" value="P:positive regulation of TORC1 signaling"/>
    <property type="evidence" value="ECO:0007669"/>
    <property type="project" value="TreeGrafter"/>
</dbReference>
<evidence type="ECO:0000256" key="1">
    <source>
        <dbReference type="ARBA" id="ARBA00009713"/>
    </source>
</evidence>
<feature type="domain" description="MIOS-like alpha-solenoid" evidence="5">
    <location>
        <begin position="386"/>
        <end position="629"/>
    </location>
</feature>
<comment type="similarity">
    <text evidence="1">Belongs to the WD repeat mio family.</text>
</comment>
<dbReference type="Pfam" id="PF21719">
    <property type="entry name" value="MIOS_a-sol"/>
    <property type="match status" value="1"/>
</dbReference>
<evidence type="ECO:0000259" key="4">
    <source>
        <dbReference type="Pfam" id="PF17034"/>
    </source>
</evidence>
<evidence type="ECO:0008006" key="8">
    <source>
        <dbReference type="Google" id="ProtNLM"/>
    </source>
</evidence>
<evidence type="ECO:0000256" key="2">
    <source>
        <dbReference type="ARBA" id="ARBA00022574"/>
    </source>
</evidence>
<dbReference type="Proteomes" id="UP001497497">
    <property type="component" value="Unassembled WGS sequence"/>
</dbReference>
<dbReference type="Gene3D" id="2.130.10.10">
    <property type="entry name" value="YVTN repeat-like/Quinoprotein amine dehydrogenase"/>
    <property type="match status" value="1"/>
</dbReference>